<organism evidence="3 4">
    <name type="scientific">Wenxinia marina DSM 24838</name>
    <dbReference type="NCBI Taxonomy" id="1123501"/>
    <lineage>
        <taxon>Bacteria</taxon>
        <taxon>Pseudomonadati</taxon>
        <taxon>Pseudomonadota</taxon>
        <taxon>Alphaproteobacteria</taxon>
        <taxon>Rhodobacterales</taxon>
        <taxon>Roseobacteraceae</taxon>
        <taxon>Wenxinia</taxon>
    </lineage>
</organism>
<dbReference type="InterPro" id="IPR013538">
    <property type="entry name" value="ASHA1/2-like_C"/>
</dbReference>
<dbReference type="AlphaFoldDB" id="A0A0D0PYS4"/>
<sequence>MTAPTLDSPRDTWDIDREIVLTRVYDHPIERVFAAWTEPEAITSWFSPAGFTCETLDCDIREGGLWRFVYNGPDGTRWGNRIFFLSIDPPRRLVMDHGSDTDDDPNRFRVTVTFDAQSNGKTVVSLRQLHPTTAQRDGAIGFGAVEIGNTTMDGLARYLDG</sequence>
<feature type="domain" description="Activator of Hsp90 ATPase homologue 1/2-like C-terminal" evidence="2">
    <location>
        <begin position="26"/>
        <end position="159"/>
    </location>
</feature>
<protein>
    <recommendedName>
        <fullName evidence="2">Activator of Hsp90 ATPase homologue 1/2-like C-terminal domain-containing protein</fullName>
    </recommendedName>
</protein>
<evidence type="ECO:0000259" key="2">
    <source>
        <dbReference type="Pfam" id="PF08327"/>
    </source>
</evidence>
<dbReference type="Pfam" id="PF08327">
    <property type="entry name" value="AHSA1"/>
    <property type="match status" value="1"/>
</dbReference>
<gene>
    <name evidence="3" type="ORF">Wenmar_04000</name>
</gene>
<dbReference type="eggNOG" id="COG3832">
    <property type="taxonomic scope" value="Bacteria"/>
</dbReference>
<dbReference type="RefSeq" id="WP_018302679.1">
    <property type="nucleotide sequence ID" value="NZ_KB902287.1"/>
</dbReference>
<evidence type="ECO:0000313" key="3">
    <source>
        <dbReference type="EMBL" id="KIQ67574.1"/>
    </source>
</evidence>
<keyword evidence="4" id="KW-1185">Reference proteome</keyword>
<accession>A0A0D0PYS4</accession>
<dbReference type="Gene3D" id="3.30.530.20">
    <property type="match status" value="1"/>
</dbReference>
<dbReference type="InterPro" id="IPR023393">
    <property type="entry name" value="START-like_dom_sf"/>
</dbReference>
<proteinExistence type="inferred from homology"/>
<name>A0A0D0PYS4_9RHOB</name>
<dbReference type="CDD" id="cd08894">
    <property type="entry name" value="SRPBCC_CalC_Aha1-like_1"/>
    <property type="match status" value="1"/>
</dbReference>
<dbReference type="EMBL" id="AONG01000022">
    <property type="protein sequence ID" value="KIQ67574.1"/>
    <property type="molecule type" value="Genomic_DNA"/>
</dbReference>
<dbReference type="SUPFAM" id="SSF55961">
    <property type="entry name" value="Bet v1-like"/>
    <property type="match status" value="1"/>
</dbReference>
<comment type="similarity">
    <text evidence="1">Belongs to the AHA1 family.</text>
</comment>
<evidence type="ECO:0000313" key="4">
    <source>
        <dbReference type="Proteomes" id="UP000035100"/>
    </source>
</evidence>
<dbReference type="Proteomes" id="UP000035100">
    <property type="component" value="Unassembled WGS sequence"/>
</dbReference>
<comment type="caution">
    <text evidence="3">The sequence shown here is derived from an EMBL/GenBank/DDBJ whole genome shotgun (WGS) entry which is preliminary data.</text>
</comment>
<dbReference type="OrthoDB" id="9805228at2"/>
<reference evidence="3 4" key="1">
    <citation type="submission" date="2013-01" db="EMBL/GenBank/DDBJ databases">
        <authorList>
            <person name="Fiebig A."/>
            <person name="Goeker M."/>
            <person name="Klenk H.-P.P."/>
        </authorList>
    </citation>
    <scope>NUCLEOTIDE SEQUENCE [LARGE SCALE GENOMIC DNA]</scope>
    <source>
        <strain evidence="3 4">DSM 24838</strain>
    </source>
</reference>
<evidence type="ECO:0000256" key="1">
    <source>
        <dbReference type="ARBA" id="ARBA00006817"/>
    </source>
</evidence>
<dbReference type="STRING" id="1123501.Wenmar_04000"/>